<dbReference type="Proteomes" id="UP000604825">
    <property type="component" value="Unassembled WGS sequence"/>
</dbReference>
<keyword evidence="3" id="KW-1185">Reference proteome</keyword>
<sequence>MSHYESRSNKNVGERRKLLNQHRRVWRVSYPGRSYHGPPAQQCSNCHAIFWNAESVGKEARTSSGSLIYNKCCKGGRVVIPPFLPRPEPLASLARFDGESVSTKFMKNIRRYNCLLAFTSMGANIDRTMNDARGPPVFKICGLIHHRIGSLIPPHGRPPKFIQLYVYDTSAKVENRIASLDHEDTTASDLDPTLVQSLVTICREYGPPDFFVTFTCNPKWLEIFEAIFEPGQRPSDRNDIVVRVFNIKLEELLHDIRCGTPFGPCSRDENNIFVCKGGLQMDNRWVVPYNMFLLKKYQAHINVEWCNKTTFIKYLFKYVTKGADCSKAYLQRVKRGQQAPYDDGTKTINEVKEYIDCRYIYEQDACWRMFGYDIHRHYPAVERMHVHLPNENFITFSARAKMDSLFVTMILFCEVGDENTFFEKIWRHLADNIIYQYRDMIGDPNYVLPDSVARDYLLDELSTLFSQSGRNIADFSLPPKTHL</sequence>
<dbReference type="InterPro" id="IPR025476">
    <property type="entry name" value="Helitron_helicase-like"/>
</dbReference>
<dbReference type="PANTHER" id="PTHR45786:SF74">
    <property type="entry name" value="ATP-DEPENDENT DNA HELICASE"/>
    <property type="match status" value="1"/>
</dbReference>
<organism evidence="2 3">
    <name type="scientific">Miscanthus lutarioriparius</name>
    <dbReference type="NCBI Taxonomy" id="422564"/>
    <lineage>
        <taxon>Eukaryota</taxon>
        <taxon>Viridiplantae</taxon>
        <taxon>Streptophyta</taxon>
        <taxon>Embryophyta</taxon>
        <taxon>Tracheophyta</taxon>
        <taxon>Spermatophyta</taxon>
        <taxon>Magnoliopsida</taxon>
        <taxon>Liliopsida</taxon>
        <taxon>Poales</taxon>
        <taxon>Poaceae</taxon>
        <taxon>PACMAD clade</taxon>
        <taxon>Panicoideae</taxon>
        <taxon>Andropogonodae</taxon>
        <taxon>Andropogoneae</taxon>
        <taxon>Saccharinae</taxon>
        <taxon>Miscanthus</taxon>
    </lineage>
</organism>
<evidence type="ECO:0000259" key="1">
    <source>
        <dbReference type="Pfam" id="PF14214"/>
    </source>
</evidence>
<accession>A0A811M9J8</accession>
<feature type="domain" description="Helitron helicase-like" evidence="1">
    <location>
        <begin position="193"/>
        <end position="266"/>
    </location>
</feature>
<evidence type="ECO:0000313" key="3">
    <source>
        <dbReference type="Proteomes" id="UP000604825"/>
    </source>
</evidence>
<comment type="caution">
    <text evidence="2">The sequence shown here is derived from an EMBL/GenBank/DDBJ whole genome shotgun (WGS) entry which is preliminary data.</text>
</comment>
<dbReference type="EMBL" id="CAJGYO010000001">
    <property type="protein sequence ID" value="CAD6205364.1"/>
    <property type="molecule type" value="Genomic_DNA"/>
</dbReference>
<protein>
    <recommendedName>
        <fullName evidence="1">Helitron helicase-like domain-containing protein</fullName>
    </recommendedName>
</protein>
<reference evidence="2" key="1">
    <citation type="submission" date="2020-10" db="EMBL/GenBank/DDBJ databases">
        <authorList>
            <person name="Han B."/>
            <person name="Lu T."/>
            <person name="Zhao Q."/>
            <person name="Huang X."/>
            <person name="Zhao Y."/>
        </authorList>
    </citation>
    <scope>NUCLEOTIDE SEQUENCE</scope>
</reference>
<evidence type="ECO:0000313" key="2">
    <source>
        <dbReference type="EMBL" id="CAD6205364.1"/>
    </source>
</evidence>
<dbReference type="AlphaFoldDB" id="A0A811M9J8"/>
<proteinExistence type="predicted"/>
<name>A0A811M9J8_9POAL</name>
<gene>
    <name evidence="2" type="ORF">NCGR_LOCUS3195</name>
</gene>
<dbReference type="OrthoDB" id="2439059at2759"/>
<dbReference type="PANTHER" id="PTHR45786">
    <property type="entry name" value="DNA BINDING PROTEIN-LIKE"/>
    <property type="match status" value="1"/>
</dbReference>
<dbReference type="Pfam" id="PF14214">
    <property type="entry name" value="Helitron_like_N"/>
    <property type="match status" value="1"/>
</dbReference>